<evidence type="ECO:0000313" key="2">
    <source>
        <dbReference type="EMBL" id="OGY97336.1"/>
    </source>
</evidence>
<keyword evidence="1" id="KW-0472">Membrane</keyword>
<feature type="transmembrane region" description="Helical" evidence="1">
    <location>
        <begin position="12"/>
        <end position="37"/>
    </location>
</feature>
<dbReference type="EMBL" id="MHKU01000002">
    <property type="protein sequence ID" value="OGY97336.1"/>
    <property type="molecule type" value="Genomic_DNA"/>
</dbReference>
<dbReference type="AlphaFoldDB" id="A0A1G2C7Z7"/>
<name>A0A1G2C7Z7_9BACT</name>
<reference evidence="2 3" key="1">
    <citation type="journal article" date="2016" name="Nat. Commun.">
        <title>Thousands of microbial genomes shed light on interconnected biogeochemical processes in an aquifer system.</title>
        <authorList>
            <person name="Anantharaman K."/>
            <person name="Brown C.T."/>
            <person name="Hug L.A."/>
            <person name="Sharon I."/>
            <person name="Castelle C.J."/>
            <person name="Probst A.J."/>
            <person name="Thomas B.C."/>
            <person name="Singh A."/>
            <person name="Wilkins M.J."/>
            <person name="Karaoz U."/>
            <person name="Brodie E.L."/>
            <person name="Williams K.H."/>
            <person name="Hubbard S.S."/>
            <person name="Banfield J.F."/>
        </authorList>
    </citation>
    <scope>NUCLEOTIDE SEQUENCE [LARGE SCALE GENOMIC DNA]</scope>
</reference>
<keyword evidence="1" id="KW-0812">Transmembrane</keyword>
<sequence length="140" mass="14794">MFFGTYRKGQATLSLAILVGGTAVLIGLTLAFLTISFTNSSSGFQSAERALAVASAGADDALLRLVRNKDFPSSKYTLEVGSGNHIATVIVQNSSPVFNRVTITSQATVGVAQRKIEVIAEVDGDTGKMSVISWRQVVIK</sequence>
<proteinExistence type="predicted"/>
<organism evidence="2 3">
    <name type="scientific">Candidatus Liptonbacteria bacterium GWB1_49_6</name>
    <dbReference type="NCBI Taxonomy" id="1798644"/>
    <lineage>
        <taxon>Bacteria</taxon>
        <taxon>Candidatus Liptoniibacteriota</taxon>
    </lineage>
</organism>
<accession>A0A1G2C7Z7</accession>
<protein>
    <recommendedName>
        <fullName evidence="4">Type 4 fimbrial biogenesis protein PilX N-terminal domain-containing protein</fullName>
    </recommendedName>
</protein>
<evidence type="ECO:0008006" key="4">
    <source>
        <dbReference type="Google" id="ProtNLM"/>
    </source>
</evidence>
<dbReference type="Proteomes" id="UP000176648">
    <property type="component" value="Unassembled WGS sequence"/>
</dbReference>
<comment type="caution">
    <text evidence="2">The sequence shown here is derived from an EMBL/GenBank/DDBJ whole genome shotgun (WGS) entry which is preliminary data.</text>
</comment>
<keyword evidence="1" id="KW-1133">Transmembrane helix</keyword>
<evidence type="ECO:0000313" key="3">
    <source>
        <dbReference type="Proteomes" id="UP000176648"/>
    </source>
</evidence>
<gene>
    <name evidence="2" type="ORF">A2122_01480</name>
</gene>
<evidence type="ECO:0000256" key="1">
    <source>
        <dbReference type="SAM" id="Phobius"/>
    </source>
</evidence>